<dbReference type="AlphaFoldDB" id="A0A0J9BL59"/>
<sequence>MNITDKNFFDSGMSMGLLTCGLSEDALAGLCREAVRQKKSSVWVFPNMIENARRVLEQSGVSLGTVVSYPLGMDCPEVKIAETEDAADRGATDICVTFNAGAFKSGDIHTMIRELKGCADVAHGKGAKMYLLIETPLITGQQAEDVRILAEGLGADGIVSSQGWTW</sequence>
<evidence type="ECO:0000256" key="1">
    <source>
        <dbReference type="ARBA" id="ARBA00022490"/>
    </source>
</evidence>
<dbReference type="InterPro" id="IPR011343">
    <property type="entry name" value="DeoC"/>
</dbReference>
<dbReference type="GO" id="GO:0004139">
    <property type="term" value="F:deoxyribose-phosphate aldolase activity"/>
    <property type="evidence" value="ECO:0007669"/>
    <property type="project" value="InterPro"/>
</dbReference>
<gene>
    <name evidence="3" type="ORF">HMPREF9470_05176</name>
</gene>
<dbReference type="Pfam" id="PF01791">
    <property type="entry name" value="DeoC"/>
    <property type="match status" value="1"/>
</dbReference>
<accession>A0A0J9BL59</accession>
<dbReference type="InterPro" id="IPR013785">
    <property type="entry name" value="Aldolase_TIM"/>
</dbReference>
<dbReference type="SMART" id="SM01133">
    <property type="entry name" value="DeoC"/>
    <property type="match status" value="1"/>
</dbReference>
<dbReference type="EMBL" id="ADLK01000047">
    <property type="protein sequence ID" value="KMW13004.1"/>
    <property type="molecule type" value="Genomic_DNA"/>
</dbReference>
<comment type="caution">
    <text evidence="3">The sequence shown here is derived from an EMBL/GenBank/DDBJ whole genome shotgun (WGS) entry which is preliminary data.</text>
</comment>
<keyword evidence="1" id="KW-0963">Cytoplasm</keyword>
<protein>
    <submittedName>
        <fullName evidence="3">Uncharacterized protein</fullName>
    </submittedName>
</protein>
<evidence type="ECO:0000313" key="4">
    <source>
        <dbReference type="Proteomes" id="UP000037392"/>
    </source>
</evidence>
<dbReference type="PANTHER" id="PTHR10889">
    <property type="entry name" value="DEOXYRIBOSE-PHOSPHATE ALDOLASE"/>
    <property type="match status" value="1"/>
</dbReference>
<proteinExistence type="predicted"/>
<evidence type="ECO:0000256" key="2">
    <source>
        <dbReference type="ARBA" id="ARBA00023270"/>
    </source>
</evidence>
<dbReference type="RefSeq" id="WP_048931070.1">
    <property type="nucleotide sequence ID" value="NZ_KQ235885.1"/>
</dbReference>
<dbReference type="PATRIC" id="fig|742734.4.peg.5537"/>
<dbReference type="GO" id="GO:0009264">
    <property type="term" value="P:deoxyribonucleotide catabolic process"/>
    <property type="evidence" value="ECO:0007669"/>
    <property type="project" value="InterPro"/>
</dbReference>
<dbReference type="GO" id="GO:0016052">
    <property type="term" value="P:carbohydrate catabolic process"/>
    <property type="evidence" value="ECO:0007669"/>
    <property type="project" value="TreeGrafter"/>
</dbReference>
<dbReference type="Proteomes" id="UP000037392">
    <property type="component" value="Unassembled WGS sequence"/>
</dbReference>
<dbReference type="InterPro" id="IPR002915">
    <property type="entry name" value="DeoC/FbaB/LacD_aldolase"/>
</dbReference>
<dbReference type="GO" id="GO:0005737">
    <property type="term" value="C:cytoplasm"/>
    <property type="evidence" value="ECO:0007669"/>
    <property type="project" value="InterPro"/>
</dbReference>
<dbReference type="GeneID" id="93164962"/>
<dbReference type="Gene3D" id="3.20.20.70">
    <property type="entry name" value="Aldolase class I"/>
    <property type="match status" value="1"/>
</dbReference>
<evidence type="ECO:0000313" key="3">
    <source>
        <dbReference type="EMBL" id="KMW13004.1"/>
    </source>
</evidence>
<dbReference type="SUPFAM" id="SSF51569">
    <property type="entry name" value="Aldolase"/>
    <property type="match status" value="1"/>
</dbReference>
<name>A0A0J9BL59_9FIRM</name>
<keyword evidence="2" id="KW-0704">Schiff base</keyword>
<reference evidence="3 4" key="1">
    <citation type="submission" date="2011-04" db="EMBL/GenBank/DDBJ databases">
        <title>The Genome Sequence of Clostridium citroniae WAL-19142.</title>
        <authorList>
            <consortium name="The Broad Institute Genome Sequencing Platform"/>
            <person name="Earl A."/>
            <person name="Ward D."/>
            <person name="Feldgarden M."/>
            <person name="Gevers D."/>
            <person name="Warren Y.A."/>
            <person name="Tyrrell K.L."/>
            <person name="Citron D.M."/>
            <person name="Goldstein E.J."/>
            <person name="Daigneault M."/>
            <person name="Allen-Vercoe E."/>
            <person name="Young S.K."/>
            <person name="Zeng Q."/>
            <person name="Gargeya S."/>
            <person name="Fitzgerald M."/>
            <person name="Haas B."/>
            <person name="Abouelleil A."/>
            <person name="Alvarado L."/>
            <person name="Arachchi H.M."/>
            <person name="Berlin A."/>
            <person name="Brown A."/>
            <person name="Chapman S.B."/>
            <person name="Chen Z."/>
            <person name="Dunbar C."/>
            <person name="Freedman E."/>
            <person name="Gearin G."/>
            <person name="Gellesch M."/>
            <person name="Goldberg J."/>
            <person name="Griggs A."/>
            <person name="Gujja S."/>
            <person name="Heilman E.R."/>
            <person name="Heiman D."/>
            <person name="Howarth C."/>
            <person name="Larson L."/>
            <person name="Lui A."/>
            <person name="MacDonald P.J."/>
            <person name="Mehta T."/>
            <person name="Montmayeur A."/>
            <person name="Murphy C."/>
            <person name="Neiman D."/>
            <person name="Pearson M."/>
            <person name="Priest M."/>
            <person name="Roberts A."/>
            <person name="Saif S."/>
            <person name="Shea T."/>
            <person name="Shenoy N."/>
            <person name="Sisk P."/>
            <person name="Stolte C."/>
            <person name="Sykes S."/>
            <person name="White J."/>
            <person name="Yandava C."/>
            <person name="Wortman J."/>
            <person name="Nusbaum C."/>
            <person name="Birren B."/>
        </authorList>
    </citation>
    <scope>NUCLEOTIDE SEQUENCE [LARGE SCALE GENOMIC DNA]</scope>
    <source>
        <strain evidence="3 4">WAL-19142</strain>
    </source>
</reference>
<dbReference type="PANTHER" id="PTHR10889:SF1">
    <property type="entry name" value="DEOXYRIBOSE-PHOSPHATE ALDOLASE"/>
    <property type="match status" value="1"/>
</dbReference>
<organism evidence="3 4">
    <name type="scientific">[Clostridium] citroniae WAL-19142</name>
    <dbReference type="NCBI Taxonomy" id="742734"/>
    <lineage>
        <taxon>Bacteria</taxon>
        <taxon>Bacillati</taxon>
        <taxon>Bacillota</taxon>
        <taxon>Clostridia</taxon>
        <taxon>Lachnospirales</taxon>
        <taxon>Lachnospiraceae</taxon>
        <taxon>Enterocloster</taxon>
    </lineage>
</organism>